<gene>
    <name evidence="1" type="ORF">B296_00048039</name>
</gene>
<proteinExistence type="predicted"/>
<sequence length="78" mass="8381">MLIEDGSQGDLDLEAAAMVEEEDVIVEEEEGSSNVGYGYGATSWLQVEMVAAKVWLRQRDEGAVECTVIAEEGSGSIQ</sequence>
<name>A0A426YND1_ENSVE</name>
<dbReference type="EMBL" id="AMZH03011246">
    <property type="protein sequence ID" value="RRT53227.1"/>
    <property type="molecule type" value="Genomic_DNA"/>
</dbReference>
<evidence type="ECO:0000313" key="1">
    <source>
        <dbReference type="EMBL" id="RRT53227.1"/>
    </source>
</evidence>
<organism evidence="1 2">
    <name type="scientific">Ensete ventricosum</name>
    <name type="common">Abyssinian banana</name>
    <name type="synonym">Musa ensete</name>
    <dbReference type="NCBI Taxonomy" id="4639"/>
    <lineage>
        <taxon>Eukaryota</taxon>
        <taxon>Viridiplantae</taxon>
        <taxon>Streptophyta</taxon>
        <taxon>Embryophyta</taxon>
        <taxon>Tracheophyta</taxon>
        <taxon>Spermatophyta</taxon>
        <taxon>Magnoliopsida</taxon>
        <taxon>Liliopsida</taxon>
        <taxon>Zingiberales</taxon>
        <taxon>Musaceae</taxon>
        <taxon>Ensete</taxon>
    </lineage>
</organism>
<protein>
    <submittedName>
        <fullName evidence="1">Uncharacterized protein</fullName>
    </submittedName>
</protein>
<evidence type="ECO:0000313" key="2">
    <source>
        <dbReference type="Proteomes" id="UP000287651"/>
    </source>
</evidence>
<reference evidence="1 2" key="1">
    <citation type="journal article" date="2014" name="Agronomy (Basel)">
        <title>A Draft Genome Sequence for Ensete ventricosum, the Drought-Tolerant Tree Against Hunger.</title>
        <authorList>
            <person name="Harrison J."/>
            <person name="Moore K.A."/>
            <person name="Paszkiewicz K."/>
            <person name="Jones T."/>
            <person name="Grant M."/>
            <person name="Ambacheew D."/>
            <person name="Muzemil S."/>
            <person name="Studholme D.J."/>
        </authorList>
    </citation>
    <scope>NUCLEOTIDE SEQUENCE [LARGE SCALE GENOMIC DNA]</scope>
</reference>
<comment type="caution">
    <text evidence="1">The sequence shown here is derived from an EMBL/GenBank/DDBJ whole genome shotgun (WGS) entry which is preliminary data.</text>
</comment>
<dbReference type="AlphaFoldDB" id="A0A426YND1"/>
<accession>A0A426YND1</accession>
<dbReference type="Proteomes" id="UP000287651">
    <property type="component" value="Unassembled WGS sequence"/>
</dbReference>